<dbReference type="PANTHER" id="PTHR32278">
    <property type="entry name" value="F-BOX DOMAIN-CONTAINING PROTEIN"/>
    <property type="match status" value="1"/>
</dbReference>
<dbReference type="SUPFAM" id="SSF81383">
    <property type="entry name" value="F-box domain"/>
    <property type="match status" value="1"/>
</dbReference>
<evidence type="ECO:0008006" key="3">
    <source>
        <dbReference type="Google" id="ProtNLM"/>
    </source>
</evidence>
<dbReference type="CDD" id="cd22162">
    <property type="entry name" value="F-box_AtSKIP3-like"/>
    <property type="match status" value="1"/>
</dbReference>
<evidence type="ECO:0000313" key="2">
    <source>
        <dbReference type="Proteomes" id="UP001457282"/>
    </source>
</evidence>
<proteinExistence type="predicted"/>
<gene>
    <name evidence="1" type="ORF">M0R45_027900</name>
</gene>
<evidence type="ECO:0000313" key="1">
    <source>
        <dbReference type="EMBL" id="KAK9919295.1"/>
    </source>
</evidence>
<dbReference type="InterPro" id="IPR036047">
    <property type="entry name" value="F-box-like_dom_sf"/>
</dbReference>
<comment type="caution">
    <text evidence="1">The sequence shown here is derived from an EMBL/GenBank/DDBJ whole genome shotgun (WGS) entry which is preliminary data.</text>
</comment>
<protein>
    <recommendedName>
        <fullName evidence="3">F-box domain-containing protein</fullName>
    </recommendedName>
</protein>
<organism evidence="1 2">
    <name type="scientific">Rubus argutus</name>
    <name type="common">Southern blackberry</name>
    <dbReference type="NCBI Taxonomy" id="59490"/>
    <lineage>
        <taxon>Eukaryota</taxon>
        <taxon>Viridiplantae</taxon>
        <taxon>Streptophyta</taxon>
        <taxon>Embryophyta</taxon>
        <taxon>Tracheophyta</taxon>
        <taxon>Spermatophyta</taxon>
        <taxon>Magnoliopsida</taxon>
        <taxon>eudicotyledons</taxon>
        <taxon>Gunneridae</taxon>
        <taxon>Pentapetalae</taxon>
        <taxon>rosids</taxon>
        <taxon>fabids</taxon>
        <taxon>Rosales</taxon>
        <taxon>Rosaceae</taxon>
        <taxon>Rosoideae</taxon>
        <taxon>Rosoideae incertae sedis</taxon>
        <taxon>Rubus</taxon>
    </lineage>
</organism>
<dbReference type="Pfam" id="PF14299">
    <property type="entry name" value="PP2"/>
    <property type="match status" value="1"/>
</dbReference>
<dbReference type="EMBL" id="JBEDUW010000006">
    <property type="protein sequence ID" value="KAK9919295.1"/>
    <property type="molecule type" value="Genomic_DNA"/>
</dbReference>
<keyword evidence="2" id="KW-1185">Reference proteome</keyword>
<dbReference type="PANTHER" id="PTHR32278:SF111">
    <property type="entry name" value="F-BOX PROTEIN PP2-B12-RELATED"/>
    <property type="match status" value="1"/>
</dbReference>
<dbReference type="InterPro" id="IPR025886">
    <property type="entry name" value="PP2-like"/>
</dbReference>
<dbReference type="AlphaFoldDB" id="A0AAW1W2V3"/>
<name>A0AAW1W2V3_RUBAR</name>
<accession>A0AAW1W2V3</accession>
<sequence length="126" mass="14036">MKKVAVMMELPEGCIANVLSLTTPRDACRLSAISRDFKSYPAPNQSAAIDAKSKKELYISLSDNPILIDGGKMSFSLDKWSGKKCYMIAAKHLRIAWGNTPRYWEWISLPESRFKEGGQASCCMLA</sequence>
<reference evidence="1 2" key="1">
    <citation type="journal article" date="2023" name="G3 (Bethesda)">
        <title>A chromosome-length genome assembly and annotation of blackberry (Rubus argutus, cv. 'Hillquist').</title>
        <authorList>
            <person name="Bruna T."/>
            <person name="Aryal R."/>
            <person name="Dudchenko O."/>
            <person name="Sargent D.J."/>
            <person name="Mead D."/>
            <person name="Buti M."/>
            <person name="Cavallini A."/>
            <person name="Hytonen T."/>
            <person name="Andres J."/>
            <person name="Pham M."/>
            <person name="Weisz D."/>
            <person name="Mascagni F."/>
            <person name="Usai G."/>
            <person name="Natali L."/>
            <person name="Bassil N."/>
            <person name="Fernandez G.E."/>
            <person name="Lomsadze A."/>
            <person name="Armour M."/>
            <person name="Olukolu B."/>
            <person name="Poorten T."/>
            <person name="Britton C."/>
            <person name="Davik J."/>
            <person name="Ashrafi H."/>
            <person name="Aiden E.L."/>
            <person name="Borodovsky M."/>
            <person name="Worthington M."/>
        </authorList>
    </citation>
    <scope>NUCLEOTIDE SEQUENCE [LARGE SCALE GENOMIC DNA]</scope>
    <source>
        <strain evidence="1">PI 553951</strain>
    </source>
</reference>
<dbReference type="Proteomes" id="UP001457282">
    <property type="component" value="Unassembled WGS sequence"/>
</dbReference>